<accession>A0A840QH42</accession>
<dbReference type="Proteomes" id="UP000584374">
    <property type="component" value="Unassembled WGS sequence"/>
</dbReference>
<comment type="caution">
    <text evidence="1">The sequence shown here is derived from an EMBL/GenBank/DDBJ whole genome shotgun (WGS) entry which is preliminary data.</text>
</comment>
<name>A0A840QH42_9PSEU</name>
<sequence length="74" mass="8130">MSKSEAERAVKLAELLTKAAVALKALSTAVLMGRVTDDEFLDAERLLSDLVDVIRDQCESYVPPRVVDSKRPAQ</sequence>
<proteinExistence type="predicted"/>
<dbReference type="EMBL" id="JACHIW010000002">
    <property type="protein sequence ID" value="MBB5159441.1"/>
    <property type="molecule type" value="Genomic_DNA"/>
</dbReference>
<evidence type="ECO:0000313" key="1">
    <source>
        <dbReference type="EMBL" id="MBB5159441.1"/>
    </source>
</evidence>
<gene>
    <name evidence="1" type="ORF">BJ970_007040</name>
</gene>
<reference evidence="1 2" key="1">
    <citation type="submission" date="2020-08" db="EMBL/GenBank/DDBJ databases">
        <title>Sequencing the genomes of 1000 actinobacteria strains.</title>
        <authorList>
            <person name="Klenk H.-P."/>
        </authorList>
    </citation>
    <scope>NUCLEOTIDE SEQUENCE [LARGE SCALE GENOMIC DNA]</scope>
    <source>
        <strain evidence="1 2">DSM 45584</strain>
    </source>
</reference>
<dbReference type="AlphaFoldDB" id="A0A840QH42"/>
<organism evidence="1 2">
    <name type="scientific">Saccharopolyspora phatthalungensis</name>
    <dbReference type="NCBI Taxonomy" id="664693"/>
    <lineage>
        <taxon>Bacteria</taxon>
        <taxon>Bacillati</taxon>
        <taxon>Actinomycetota</taxon>
        <taxon>Actinomycetes</taxon>
        <taxon>Pseudonocardiales</taxon>
        <taxon>Pseudonocardiaceae</taxon>
        <taxon>Saccharopolyspora</taxon>
    </lineage>
</organism>
<keyword evidence="2" id="KW-1185">Reference proteome</keyword>
<evidence type="ECO:0000313" key="2">
    <source>
        <dbReference type="Proteomes" id="UP000584374"/>
    </source>
</evidence>
<protein>
    <submittedName>
        <fullName evidence="1">Primosomal protein N</fullName>
    </submittedName>
</protein>
<dbReference type="RefSeq" id="WP_184731842.1">
    <property type="nucleotide sequence ID" value="NZ_JACHIW010000002.1"/>
</dbReference>